<dbReference type="GO" id="GO:0005737">
    <property type="term" value="C:cytoplasm"/>
    <property type="evidence" value="ECO:0007669"/>
    <property type="project" value="TreeGrafter"/>
</dbReference>
<dbReference type="InterPro" id="IPR011993">
    <property type="entry name" value="PH-like_dom_sf"/>
</dbReference>
<dbReference type="OrthoDB" id="271628at2759"/>
<dbReference type="InterPro" id="IPR030564">
    <property type="entry name" value="Myotubularin"/>
</dbReference>
<dbReference type="InterPro" id="IPR010569">
    <property type="entry name" value="Myotubularin-like_Pase_dom"/>
</dbReference>
<comment type="similarity">
    <text evidence="1">Belongs to the protein-tyrosine phosphatase family. Non-receptor class myotubularin subfamily.</text>
</comment>
<dbReference type="PANTHER" id="PTHR10807">
    <property type="entry name" value="MYOTUBULARIN-RELATED"/>
    <property type="match status" value="1"/>
</dbReference>
<sequence>MEFAEHIKTANVEDVVLRQPLQPPSRGTLCITGHHLLFSDREESDSRQVLLLLRNIDAIEKSVENLTGYSGFFSNASHSERMSGSSGTITMKCKDLRVLQLDIPGMEQCLNIAHSIETLSCLDCVSAMYPFFYRPVDLSLPEQWGLSSPEMHYSQMKELYEKWRLSTVNRDYSVCPSYPPAVIVPKSIDDDTLKKAAKFRQGGRFPVLCYYHKKNGMVIMRSSQPLLGANRKRCKEDELLLQAVIEGSDKGYIIDTRSMQQAQQARMTGGGFESKSFYDRWKRFHRQMERGKALQESLIKLVEACGDESNNMDRWLSKLENSKWLSHVQNALSTAGLLVECVERDGHSVLVHGSEGTDCSLLISTLAQLIMDPCCRTVEGFLGLLEREWIQAGHPFQQRCAHSAYSHARLQQESPVFLLLLDCVWQLWRQFPLALGFSEALLLRLATEVYASDYGTFLCNSDQERCALEVKERTHCLFRALLRPTERDYYSNPLYERTELAIWPSVHPQSLQLWKGYFLRWTQQVRHLEEAQEEIRNMVIEWGKLARS</sequence>
<dbReference type="Proteomes" id="UP000264840">
    <property type="component" value="Unplaced"/>
</dbReference>
<dbReference type="PANTHER" id="PTHR10807:SF52">
    <property type="entry name" value="MYOTUBULARIN PHOSPHATASE DOMAIN-CONTAINING PROTEIN"/>
    <property type="match status" value="1"/>
</dbReference>
<dbReference type="GeneID" id="102298301"/>
<dbReference type="GO" id="GO:0019903">
    <property type="term" value="F:protein phosphatase binding"/>
    <property type="evidence" value="ECO:0007669"/>
    <property type="project" value="TreeGrafter"/>
</dbReference>
<feature type="domain" description="Myotubularin phosphatase" evidence="2">
    <location>
        <begin position="143"/>
        <end position="518"/>
    </location>
</feature>
<protein>
    <submittedName>
        <fullName evidence="3">Zgc:154055</fullName>
    </submittedName>
</protein>
<dbReference type="InterPro" id="IPR029021">
    <property type="entry name" value="Prot-tyrosine_phosphatase-like"/>
</dbReference>
<dbReference type="GO" id="GO:0010507">
    <property type="term" value="P:negative regulation of autophagy"/>
    <property type="evidence" value="ECO:0007669"/>
    <property type="project" value="TreeGrafter"/>
</dbReference>
<name>A0A3Q2XDI0_HAPBU</name>
<evidence type="ECO:0000313" key="4">
    <source>
        <dbReference type="Proteomes" id="UP000264840"/>
    </source>
</evidence>
<evidence type="ECO:0000313" key="3">
    <source>
        <dbReference type="Ensembl" id="ENSHBUP00000033435.1"/>
    </source>
</evidence>
<keyword evidence="4" id="KW-1185">Reference proteome</keyword>
<reference evidence="3" key="2">
    <citation type="submission" date="2025-09" db="UniProtKB">
        <authorList>
            <consortium name="Ensembl"/>
        </authorList>
    </citation>
    <scope>IDENTIFICATION</scope>
</reference>
<organism evidence="3 4">
    <name type="scientific">Haplochromis burtoni</name>
    <name type="common">Burton's mouthbrooder</name>
    <name type="synonym">Chromis burtoni</name>
    <dbReference type="NCBI Taxonomy" id="8153"/>
    <lineage>
        <taxon>Eukaryota</taxon>
        <taxon>Metazoa</taxon>
        <taxon>Chordata</taxon>
        <taxon>Craniata</taxon>
        <taxon>Vertebrata</taxon>
        <taxon>Euteleostomi</taxon>
        <taxon>Actinopterygii</taxon>
        <taxon>Neopterygii</taxon>
        <taxon>Teleostei</taxon>
        <taxon>Neoteleostei</taxon>
        <taxon>Acanthomorphata</taxon>
        <taxon>Ovalentaria</taxon>
        <taxon>Cichlomorphae</taxon>
        <taxon>Cichliformes</taxon>
        <taxon>Cichlidae</taxon>
        <taxon>African cichlids</taxon>
        <taxon>Pseudocrenilabrinae</taxon>
        <taxon>Haplochromini</taxon>
        <taxon>Haplochromis</taxon>
    </lineage>
</organism>
<dbReference type="GO" id="GO:0046856">
    <property type="term" value="P:phosphatidylinositol dephosphorylation"/>
    <property type="evidence" value="ECO:0007669"/>
    <property type="project" value="TreeGrafter"/>
</dbReference>
<evidence type="ECO:0000256" key="1">
    <source>
        <dbReference type="ARBA" id="ARBA00007471"/>
    </source>
</evidence>
<dbReference type="Gene3D" id="2.30.29.30">
    <property type="entry name" value="Pleckstrin-homology domain (PH domain)/Phosphotyrosine-binding domain (PTB)"/>
    <property type="match status" value="1"/>
</dbReference>
<dbReference type="SUPFAM" id="SSF52799">
    <property type="entry name" value="(Phosphotyrosine protein) phosphatases II"/>
    <property type="match status" value="1"/>
</dbReference>
<dbReference type="SUPFAM" id="SSF50729">
    <property type="entry name" value="PH domain-like"/>
    <property type="match status" value="1"/>
</dbReference>
<proteinExistence type="inferred from homology"/>
<dbReference type="Ensembl" id="ENSHBUT00000027251.1">
    <property type="protein sequence ID" value="ENSHBUP00000033435.1"/>
    <property type="gene ID" value="ENSHBUG00000020335.1"/>
</dbReference>
<dbReference type="PROSITE" id="PS51339">
    <property type="entry name" value="PPASE_MYOTUBULARIN"/>
    <property type="match status" value="1"/>
</dbReference>
<reference evidence="3" key="1">
    <citation type="submission" date="2025-08" db="UniProtKB">
        <authorList>
            <consortium name="Ensembl"/>
        </authorList>
    </citation>
    <scope>IDENTIFICATION</scope>
</reference>
<dbReference type="STRING" id="8153.ENSHBUP00000033435"/>
<accession>A0A3Q2XDI0</accession>
<evidence type="ECO:0000259" key="2">
    <source>
        <dbReference type="PROSITE" id="PS51339"/>
    </source>
</evidence>
<dbReference type="GeneTree" id="ENSGT00940000163547"/>
<dbReference type="RefSeq" id="XP_005922376.1">
    <property type="nucleotide sequence ID" value="XM_005922314.3"/>
</dbReference>
<dbReference type="CDD" id="cd14536">
    <property type="entry name" value="PTP-MTMR9"/>
    <property type="match status" value="1"/>
</dbReference>
<dbReference type="AlphaFoldDB" id="A0A3Q2XDI0"/>
<dbReference type="Pfam" id="PF06602">
    <property type="entry name" value="Myotub-related"/>
    <property type="match status" value="1"/>
</dbReference>